<reference evidence="2 3" key="1">
    <citation type="submission" date="2014-04" db="EMBL/GenBank/DDBJ databases">
        <authorList>
            <consortium name="DOE Joint Genome Institute"/>
            <person name="Kuo A."/>
            <person name="Zuccaro A."/>
            <person name="Kohler A."/>
            <person name="Nagy L.G."/>
            <person name="Floudas D."/>
            <person name="Copeland A."/>
            <person name="Barry K.W."/>
            <person name="Cichocki N."/>
            <person name="Veneault-Fourrey C."/>
            <person name="LaButti K."/>
            <person name="Lindquist E.A."/>
            <person name="Lipzen A."/>
            <person name="Lundell T."/>
            <person name="Morin E."/>
            <person name="Murat C."/>
            <person name="Sun H."/>
            <person name="Tunlid A."/>
            <person name="Henrissat B."/>
            <person name="Grigoriev I.V."/>
            <person name="Hibbett D.S."/>
            <person name="Martin F."/>
            <person name="Nordberg H.P."/>
            <person name="Cantor M.N."/>
            <person name="Hua S.X."/>
        </authorList>
    </citation>
    <scope>NUCLEOTIDE SEQUENCE [LARGE SCALE GENOMIC DNA]</scope>
    <source>
        <strain evidence="2 3">MAFF 305830</strain>
    </source>
</reference>
<proteinExistence type="predicted"/>
<dbReference type="EMBL" id="KN824292">
    <property type="protein sequence ID" value="KIM28607.1"/>
    <property type="molecule type" value="Genomic_DNA"/>
</dbReference>
<feature type="chain" id="PRO_5002158904" evidence="1">
    <location>
        <begin position="20"/>
        <end position="229"/>
    </location>
</feature>
<feature type="signal peptide" evidence="1">
    <location>
        <begin position="1"/>
        <end position="19"/>
    </location>
</feature>
<sequence>MRLSYLLTTLALAIGPALAAPLSITPESLIARSLASTGGSGTNGAIMINKRAIDAEAEVFERRDWSSLFKVAQKAVQKVAPKIISKVGSKGASKAATKAASSVAQKGGKGIFSKLASALGSSAKKMASGSKVKNITKNVAKGATKNTSKGGGFMTGFKGILPKNASKNGGFLSVFKGIISKVKGQGTNAVKNAWKKPENRKIVKDVAKDQAQQFLDRQFAAQGAELPTR</sequence>
<dbReference type="HOGENOM" id="CLU_1210430_0_0_1"/>
<keyword evidence="1" id="KW-0732">Signal</keyword>
<organism evidence="2 3">
    <name type="scientific">Serendipita vermifera MAFF 305830</name>
    <dbReference type="NCBI Taxonomy" id="933852"/>
    <lineage>
        <taxon>Eukaryota</taxon>
        <taxon>Fungi</taxon>
        <taxon>Dikarya</taxon>
        <taxon>Basidiomycota</taxon>
        <taxon>Agaricomycotina</taxon>
        <taxon>Agaricomycetes</taxon>
        <taxon>Sebacinales</taxon>
        <taxon>Serendipitaceae</taxon>
        <taxon>Serendipita</taxon>
    </lineage>
</organism>
<reference evidence="3" key="2">
    <citation type="submission" date="2015-01" db="EMBL/GenBank/DDBJ databases">
        <title>Evolutionary Origins and Diversification of the Mycorrhizal Mutualists.</title>
        <authorList>
            <consortium name="DOE Joint Genome Institute"/>
            <consortium name="Mycorrhizal Genomics Consortium"/>
            <person name="Kohler A."/>
            <person name="Kuo A."/>
            <person name="Nagy L.G."/>
            <person name="Floudas D."/>
            <person name="Copeland A."/>
            <person name="Barry K.W."/>
            <person name="Cichocki N."/>
            <person name="Veneault-Fourrey C."/>
            <person name="LaButti K."/>
            <person name="Lindquist E.A."/>
            <person name="Lipzen A."/>
            <person name="Lundell T."/>
            <person name="Morin E."/>
            <person name="Murat C."/>
            <person name="Riley R."/>
            <person name="Ohm R."/>
            <person name="Sun H."/>
            <person name="Tunlid A."/>
            <person name="Henrissat B."/>
            <person name="Grigoriev I.V."/>
            <person name="Hibbett D.S."/>
            <person name="Martin F."/>
        </authorList>
    </citation>
    <scope>NUCLEOTIDE SEQUENCE [LARGE SCALE GENOMIC DNA]</scope>
    <source>
        <strain evidence="3">MAFF 305830</strain>
    </source>
</reference>
<protein>
    <submittedName>
        <fullName evidence="2">Uncharacterized protein</fullName>
    </submittedName>
</protein>
<dbReference type="AlphaFoldDB" id="A0A0C2XHR5"/>
<keyword evidence="3" id="KW-1185">Reference proteome</keyword>
<name>A0A0C2XHR5_SERVB</name>
<evidence type="ECO:0000313" key="2">
    <source>
        <dbReference type="EMBL" id="KIM28607.1"/>
    </source>
</evidence>
<gene>
    <name evidence="2" type="ORF">M408DRAFT_23653</name>
</gene>
<evidence type="ECO:0000256" key="1">
    <source>
        <dbReference type="SAM" id="SignalP"/>
    </source>
</evidence>
<evidence type="ECO:0000313" key="3">
    <source>
        <dbReference type="Proteomes" id="UP000054097"/>
    </source>
</evidence>
<accession>A0A0C2XHR5</accession>
<dbReference type="Proteomes" id="UP000054097">
    <property type="component" value="Unassembled WGS sequence"/>
</dbReference>